<dbReference type="PANTHER" id="PTHR21512:SF5">
    <property type="entry name" value="TRAFFICKING PROTEIN PARTICLE COMPLEX SUBUNIT 9"/>
    <property type="match status" value="1"/>
</dbReference>
<dbReference type="PANTHER" id="PTHR21512">
    <property type="entry name" value="TRAFFICKING PROTEIN PARTICLE COMPLEX SUBUNIT 9"/>
    <property type="match status" value="1"/>
</dbReference>
<evidence type="ECO:0000313" key="2">
    <source>
        <dbReference type="EMBL" id="RYR03980.1"/>
    </source>
</evidence>
<gene>
    <name evidence="2" type="ORF">Ahy_B06g083469</name>
</gene>
<proteinExistence type="predicted"/>
<accession>A0A444YPV0</accession>
<dbReference type="Pfam" id="PF26254">
    <property type="entry name" value="Ig_TRAPPC9-Trs120_1st"/>
    <property type="match status" value="1"/>
</dbReference>
<reference evidence="2 3" key="1">
    <citation type="submission" date="2019-01" db="EMBL/GenBank/DDBJ databases">
        <title>Sequencing of cultivated peanut Arachis hypogaea provides insights into genome evolution and oil improvement.</title>
        <authorList>
            <person name="Chen X."/>
        </authorList>
    </citation>
    <scope>NUCLEOTIDE SEQUENCE [LARGE SCALE GENOMIC DNA]</scope>
    <source>
        <strain evidence="3">cv. Fuhuasheng</strain>
        <tissue evidence="2">Leaves</tissue>
    </source>
</reference>
<dbReference type="GO" id="GO:0005802">
    <property type="term" value="C:trans-Golgi network"/>
    <property type="evidence" value="ECO:0007669"/>
    <property type="project" value="TreeGrafter"/>
</dbReference>
<dbReference type="Proteomes" id="UP000289738">
    <property type="component" value="Chromosome B06"/>
</dbReference>
<keyword evidence="3" id="KW-1185">Reference proteome</keyword>
<dbReference type="EMBL" id="SDMP01000016">
    <property type="protein sequence ID" value="RYR03980.1"/>
    <property type="molecule type" value="Genomic_DNA"/>
</dbReference>
<name>A0A444YPV0_ARAHY</name>
<dbReference type="STRING" id="3818.A0A444YPV0"/>
<dbReference type="InterPro" id="IPR058565">
    <property type="entry name" value="Ig_TRAPPC9_Trs120_1st"/>
</dbReference>
<organism evidence="2 3">
    <name type="scientific">Arachis hypogaea</name>
    <name type="common">Peanut</name>
    <dbReference type="NCBI Taxonomy" id="3818"/>
    <lineage>
        <taxon>Eukaryota</taxon>
        <taxon>Viridiplantae</taxon>
        <taxon>Streptophyta</taxon>
        <taxon>Embryophyta</taxon>
        <taxon>Tracheophyta</taxon>
        <taxon>Spermatophyta</taxon>
        <taxon>Magnoliopsida</taxon>
        <taxon>eudicotyledons</taxon>
        <taxon>Gunneridae</taxon>
        <taxon>Pentapetalae</taxon>
        <taxon>rosids</taxon>
        <taxon>fabids</taxon>
        <taxon>Fabales</taxon>
        <taxon>Fabaceae</taxon>
        <taxon>Papilionoideae</taxon>
        <taxon>50 kb inversion clade</taxon>
        <taxon>dalbergioids sensu lato</taxon>
        <taxon>Dalbergieae</taxon>
        <taxon>Pterocarpus clade</taxon>
        <taxon>Arachis</taxon>
    </lineage>
</organism>
<sequence length="593" mass="65646">MTSEYYEQKSEPPQVSLHSFNLYYPTMHHHHFHQGLPNPLFLFFFLKNDAKMVKRRQVSVLQFQLATLKNKVILFFACASMLRLLPQRFPVRAGDPLTAWSAATQLLRHYYPLITPAGQNGLANALSNSADRLPPGTRCADPALPFIRCLLFYKLLPIQMDIVKWNPSRSDWWAGFAPSGPFIYTPFSKGDPINVKKQELIWVIGEPIPVMVELANPRGFDLRVDIPIYSFRKLRCFSISVKLFPNSSKMITLSGIPTSVGPVTILGCIVHYFGVITKHFFKEVDNLLLGAIQGLNVTVLNISVVPPLPLLISRVVGGDGAIILYEVENHDIWISLANAGTVAIEQAHISLSGKNQDSVISYSSEILKSCLPLKPSAEVTIRVGSVDADAGAGKAVSGSNVRHIKDGSSPSLMIHYAGPLQTTGDTPANASTVPPGKHLDLSFVKAQLLSMEFLAHVGENLPKVDDLYFTGHFDSTTNMKRLVKINPSKRSWGLRFLKLELSNPTDIEFEINDVVEHSNPKTRINRDCSARVLVPLKHFKLPVLDDSFFMRDNQAAGRSTPFSQKKPSLMLVSRTLSPGSRFGGIRDAIALAS</sequence>
<dbReference type="AlphaFoldDB" id="A0A444YPV0"/>
<evidence type="ECO:0000313" key="3">
    <source>
        <dbReference type="Proteomes" id="UP000289738"/>
    </source>
</evidence>
<protein>
    <recommendedName>
        <fullName evidence="1">Trs120/TRAPPC9 first Ig-like domain-containing protein</fullName>
    </recommendedName>
</protein>
<dbReference type="InterPro" id="IPR013935">
    <property type="entry name" value="Trs120_TRAPPC9"/>
</dbReference>
<feature type="domain" description="Trs120/TRAPPC9 first Ig-like" evidence="1">
    <location>
        <begin position="179"/>
        <end position="281"/>
    </location>
</feature>
<evidence type="ECO:0000259" key="1">
    <source>
        <dbReference type="Pfam" id="PF26254"/>
    </source>
</evidence>
<comment type="caution">
    <text evidence="2">The sequence shown here is derived from an EMBL/GenBank/DDBJ whole genome shotgun (WGS) entry which is preliminary data.</text>
</comment>